<organism evidence="3 4">
    <name type="scientific">Streptomyces antimicrobicus</name>
    <dbReference type="NCBI Taxonomy" id="2883108"/>
    <lineage>
        <taxon>Bacteria</taxon>
        <taxon>Bacillati</taxon>
        <taxon>Actinomycetota</taxon>
        <taxon>Actinomycetes</taxon>
        <taxon>Kitasatosporales</taxon>
        <taxon>Streptomycetaceae</taxon>
        <taxon>Streptomyces</taxon>
    </lineage>
</organism>
<gene>
    <name evidence="3" type="ORF">LG632_00570</name>
</gene>
<evidence type="ECO:0000313" key="3">
    <source>
        <dbReference type="EMBL" id="MCB5177891.1"/>
    </source>
</evidence>
<feature type="chain" id="PRO_5045487429" description="DUF732 domain-containing protein" evidence="2">
    <location>
        <begin position="21"/>
        <end position="230"/>
    </location>
</feature>
<feature type="compositionally biased region" description="Low complexity" evidence="1">
    <location>
        <begin position="36"/>
        <end position="68"/>
    </location>
</feature>
<dbReference type="EMBL" id="JAJAUY010000001">
    <property type="protein sequence ID" value="MCB5177891.1"/>
    <property type="molecule type" value="Genomic_DNA"/>
</dbReference>
<name>A0ABS8AZV6_9ACTN</name>
<dbReference type="Proteomes" id="UP001199054">
    <property type="component" value="Unassembled WGS sequence"/>
</dbReference>
<comment type="caution">
    <text evidence="3">The sequence shown here is derived from an EMBL/GenBank/DDBJ whole genome shotgun (WGS) entry which is preliminary data.</text>
</comment>
<dbReference type="RefSeq" id="WP_226724288.1">
    <property type="nucleotide sequence ID" value="NZ_JAJAUY010000001.1"/>
</dbReference>
<evidence type="ECO:0008006" key="5">
    <source>
        <dbReference type="Google" id="ProtNLM"/>
    </source>
</evidence>
<accession>A0ABS8AZV6</accession>
<evidence type="ECO:0000256" key="2">
    <source>
        <dbReference type="SAM" id="SignalP"/>
    </source>
</evidence>
<keyword evidence="4" id="KW-1185">Reference proteome</keyword>
<evidence type="ECO:0000256" key="1">
    <source>
        <dbReference type="SAM" id="MobiDB-lite"/>
    </source>
</evidence>
<dbReference type="PROSITE" id="PS51257">
    <property type="entry name" value="PROKAR_LIPOPROTEIN"/>
    <property type="match status" value="1"/>
</dbReference>
<feature type="signal peptide" evidence="2">
    <location>
        <begin position="1"/>
        <end position="20"/>
    </location>
</feature>
<feature type="compositionally biased region" description="Gly residues" evidence="1">
    <location>
        <begin position="25"/>
        <end position="35"/>
    </location>
</feature>
<protein>
    <recommendedName>
        <fullName evidence="5">DUF732 domain-containing protein</fullName>
    </recommendedName>
</protein>
<keyword evidence="2" id="KW-0732">Signal</keyword>
<evidence type="ECO:0000313" key="4">
    <source>
        <dbReference type="Proteomes" id="UP001199054"/>
    </source>
</evidence>
<reference evidence="3 4" key="1">
    <citation type="submission" date="2021-10" db="EMBL/GenBank/DDBJ databases">
        <title>Streptomyces sp. strain SMC 277, a novel streptomycete isolated from soil.</title>
        <authorList>
            <person name="Chanama M."/>
        </authorList>
    </citation>
    <scope>NUCLEOTIDE SEQUENCE [LARGE SCALE GENOMIC DNA]</scope>
    <source>
        <strain evidence="3 4">SMC 277</strain>
    </source>
</reference>
<sequence length="230" mass="23278">MYRRPAAAAVLLTAALALTACGGSGGGASGTGGTDGTAKAGPPAASAAPDPADTTPAPTTGPDARPTGPVLPDARLTPRTGTFKDNEKKYLSGRVPERMDPAAVLQTGQETCQRIERTAKRDPDAATAAIVSGEVKGAKDAITYLCPEQKHLLAVAEKGFGDGVRTAPAAGTYRALTQSTTCTWQARGKDGAVLASGPQTPPQQGTRITATVPSGTAEFESTGCYAWIPA</sequence>
<feature type="region of interest" description="Disordered" evidence="1">
    <location>
        <begin position="25"/>
        <end position="86"/>
    </location>
</feature>
<proteinExistence type="predicted"/>